<reference evidence="2" key="1">
    <citation type="journal article" date="2019" name="Int. J. Syst. Evol. Microbiol.">
        <title>The Global Catalogue of Microorganisms (GCM) 10K type strain sequencing project: providing services to taxonomists for standard genome sequencing and annotation.</title>
        <authorList>
            <consortium name="The Broad Institute Genomics Platform"/>
            <consortium name="The Broad Institute Genome Sequencing Center for Infectious Disease"/>
            <person name="Wu L."/>
            <person name="Ma J."/>
        </authorList>
    </citation>
    <scope>NUCLEOTIDE SEQUENCE [LARGE SCALE GENOMIC DNA]</scope>
    <source>
        <strain evidence="2">TBRC 5781</strain>
    </source>
</reference>
<comment type="caution">
    <text evidence="1">The sequence shown here is derived from an EMBL/GenBank/DDBJ whole genome shotgun (WGS) entry which is preliminary data.</text>
</comment>
<name>A0ABV8E809_9HYPH</name>
<dbReference type="InterPro" id="IPR012106">
    <property type="entry name" value="Phage_Mu_Gp1"/>
</dbReference>
<dbReference type="Pfam" id="PF10123">
    <property type="entry name" value="Mu-like_Pro"/>
    <property type="match status" value="1"/>
</dbReference>
<dbReference type="GO" id="GO:0006508">
    <property type="term" value="P:proteolysis"/>
    <property type="evidence" value="ECO:0007669"/>
    <property type="project" value="UniProtKB-KW"/>
</dbReference>
<organism evidence="1 2">
    <name type="scientific">Rhizobium lemnae</name>
    <dbReference type="NCBI Taxonomy" id="1214924"/>
    <lineage>
        <taxon>Bacteria</taxon>
        <taxon>Pseudomonadati</taxon>
        <taxon>Pseudomonadota</taxon>
        <taxon>Alphaproteobacteria</taxon>
        <taxon>Hyphomicrobiales</taxon>
        <taxon>Rhizobiaceae</taxon>
        <taxon>Rhizobium/Agrobacterium group</taxon>
        <taxon>Rhizobium</taxon>
    </lineage>
</organism>
<gene>
    <name evidence="1" type="ORF">ACFOVS_10720</name>
</gene>
<dbReference type="Proteomes" id="UP001595697">
    <property type="component" value="Unassembled WGS sequence"/>
</dbReference>
<evidence type="ECO:0000313" key="1">
    <source>
        <dbReference type="EMBL" id="MFC3968592.1"/>
    </source>
</evidence>
<keyword evidence="1" id="KW-0645">Protease</keyword>
<dbReference type="RefSeq" id="WP_247261449.1">
    <property type="nucleotide sequence ID" value="NZ_JALJQZ010000021.1"/>
</dbReference>
<accession>A0ABV8E809</accession>
<dbReference type="EMBL" id="JBHSBD010000048">
    <property type="protein sequence ID" value="MFC3968592.1"/>
    <property type="molecule type" value="Genomic_DNA"/>
</dbReference>
<keyword evidence="2" id="KW-1185">Reference proteome</keyword>
<keyword evidence="1" id="KW-0378">Hydrolase</keyword>
<dbReference type="GO" id="GO:0008233">
    <property type="term" value="F:peptidase activity"/>
    <property type="evidence" value="ECO:0007669"/>
    <property type="project" value="UniProtKB-KW"/>
</dbReference>
<protein>
    <submittedName>
        <fullName evidence="1">Phage protease</fullName>
    </submittedName>
</protein>
<sequence>MQVFSGVATLSIQPTSGTAPLWIKLVPRGKFDGRDGRAFDASPETLVERFKSDGIPIPVDVDHATVKKAAVGDPAPAVGWIEELEARDDGLWGRVSWLPEGERILAEKTHRFISPALSLDKVTGKAIWLHSASLVAAPAVAMAVLASADTSHKEPLTVFESKIAAALGLNLDATTEEIASKVATLTAKADGTEAIITGLQGVMKTLSTEVITARNSRVEAKVEQAIKLGTVTPALKDFCITIANSSASLFDEFCTKMGTPFAYLSQPAITREMEAAAKGFTAAKPETLNTDAHRLAAQLGLDPKALL</sequence>
<proteinExistence type="predicted"/>
<evidence type="ECO:0000313" key="2">
    <source>
        <dbReference type="Proteomes" id="UP001595697"/>
    </source>
</evidence>